<feature type="region of interest" description="Disordered" evidence="1">
    <location>
        <begin position="178"/>
        <end position="216"/>
    </location>
</feature>
<proteinExistence type="predicted"/>
<dbReference type="RefSeq" id="WP_194050160.1">
    <property type="nucleotide sequence ID" value="NZ_CP063373.1"/>
</dbReference>
<evidence type="ECO:0000256" key="1">
    <source>
        <dbReference type="SAM" id="MobiDB-lite"/>
    </source>
</evidence>
<evidence type="ECO:0000313" key="2">
    <source>
        <dbReference type="EMBL" id="QOV41595.1"/>
    </source>
</evidence>
<dbReference type="EMBL" id="CP063373">
    <property type="protein sequence ID" value="QOV41595.1"/>
    <property type="molecule type" value="Genomic_DNA"/>
</dbReference>
<gene>
    <name evidence="2" type="ORF">IM697_00225</name>
</gene>
<evidence type="ECO:0000313" key="3">
    <source>
        <dbReference type="Proteomes" id="UP000594205"/>
    </source>
</evidence>
<dbReference type="AlphaFoldDB" id="A0A7M2T116"/>
<dbReference type="KEGG" id="sfeu:IM697_00225"/>
<name>A0A7M2T116_9ACTN</name>
<keyword evidence="3" id="KW-1185">Reference proteome</keyword>
<reference evidence="2 3" key="1">
    <citation type="submission" date="2020-10" db="EMBL/GenBank/DDBJ databases">
        <title>Streptomyces ferrugineus complate genome analysis.</title>
        <authorList>
            <person name="Anwar N."/>
        </authorList>
    </citation>
    <scope>NUCLEOTIDE SEQUENCE [LARGE SCALE GENOMIC DNA]</scope>
    <source>
        <strain evidence="2 3">CCTCC AA2014009</strain>
    </source>
</reference>
<dbReference type="Proteomes" id="UP000594205">
    <property type="component" value="Chromosome"/>
</dbReference>
<protein>
    <submittedName>
        <fullName evidence="2">Uncharacterized protein</fullName>
    </submittedName>
</protein>
<dbReference type="InterPro" id="IPR046300">
    <property type="entry name" value="DUF6415"/>
</dbReference>
<accession>A0A7M2T116</accession>
<sequence>MNTAQEEADTYAPNPATMRSAASWFLDQRTLPRHETLKLWHRDLDSFLQRLIPAIEELAASRPPSDVPARVALVGVGKAKRRLHEPEAAGLHGETERAMRLARSVVALCDHHATLTGAVMCLACDKPIKSDEASVPYGSVSPFGGAKQSGRIHVSCASTKTEVKEGSVREEAVHRMVVGGGGGGGGGGEGGDGLPGEPWPGPTDEPSPDGGPKVIG</sequence>
<dbReference type="Pfam" id="PF19979">
    <property type="entry name" value="DUF6415"/>
    <property type="match status" value="1"/>
</dbReference>
<organism evidence="2 3">
    <name type="scientific">Streptomyces ferrugineus</name>
    <dbReference type="NCBI Taxonomy" id="1413221"/>
    <lineage>
        <taxon>Bacteria</taxon>
        <taxon>Bacillati</taxon>
        <taxon>Actinomycetota</taxon>
        <taxon>Actinomycetes</taxon>
        <taxon>Kitasatosporales</taxon>
        <taxon>Streptomycetaceae</taxon>
        <taxon>Streptomyces</taxon>
    </lineage>
</organism>
<feature type="compositionally biased region" description="Gly residues" evidence="1">
    <location>
        <begin position="178"/>
        <end position="194"/>
    </location>
</feature>